<feature type="compositionally biased region" description="Low complexity" evidence="1">
    <location>
        <begin position="25"/>
        <end position="59"/>
    </location>
</feature>
<feature type="compositionally biased region" description="Basic and acidic residues" evidence="1">
    <location>
        <begin position="657"/>
        <end position="673"/>
    </location>
</feature>
<feature type="compositionally biased region" description="Low complexity" evidence="1">
    <location>
        <begin position="123"/>
        <end position="134"/>
    </location>
</feature>
<feature type="compositionally biased region" description="Acidic residues" evidence="1">
    <location>
        <begin position="106"/>
        <end position="115"/>
    </location>
</feature>
<sequence length="694" mass="78665">MLPRIRERIANEVRQGGGNPFDQMNFGADNNNNNNNRNNAAAGQNDQAAEAAAAANQQAKPQFVRPSDLYLGCSTRVRRELLRINEWDRLIALKDVWTKQVAEAPTQEELDEENGQEGGGGNANANAAANNNDNDNNDRMLPANVNLMEFLNGTGNDATNENTDHDIREIMEHNIKKHRFRPAYYKVQFLNPTYSANLDLLKLFHKRHAGNPKLAAQQFCRYWDLKLQYFGLEQLCKPLTLKALSSQDKACLHNGCMQLSRDDHGRTVLSLLPSLLTVEQANGPKPMDTGDKDAEESDEANKLVCPHLVRALWYLIFRALQDKGETNMVILVLGQDKADLFSKTILHCTSMLREALPFNVVALHYLDGPGMSTLDEDESSTNGQNVSHHHNHENFLWRQQPDNQEDMHGFGGLEQVAEWGGAVQVPDHQLPQENVPLHHEGNQDEQQQLRLLDKSKASLEHLEDRVGRNVRLRLRFHNLFELQLEELRNSNEASEVDDENDEKDPFGVLRKRLIQFGIPNIPLNSDGTLIMHNPIDSSSKRFFFTRPEYTLSNNLILPTPNDILLGKGRPYQEHPGNIAMNDIIDKFREEYTSCKTRTEKTAMSQSILETIRKQGGRFLIKKSKDDDLWVVATDAKARDKVAHSFRMPRKFLKDAIKEKRLKEQQEAQGDKDGAGGGTQQQQQQASSNDQQARN</sequence>
<feature type="region of interest" description="Disordered" evidence="1">
    <location>
        <begin position="13"/>
        <end position="59"/>
    </location>
</feature>
<reference evidence="3" key="1">
    <citation type="submission" date="2023-08" db="EMBL/GenBank/DDBJ databases">
        <authorList>
            <person name="Audoor S."/>
            <person name="Bilcke G."/>
        </authorList>
    </citation>
    <scope>NUCLEOTIDE SEQUENCE</scope>
</reference>
<feature type="compositionally biased region" description="Low complexity" evidence="1">
    <location>
        <begin position="679"/>
        <end position="694"/>
    </location>
</feature>
<protein>
    <recommendedName>
        <fullName evidence="2">DUF6824 domain-containing protein</fullName>
    </recommendedName>
</protein>
<dbReference type="AlphaFoldDB" id="A0AAD2JGQ2"/>
<dbReference type="InterPro" id="IPR049227">
    <property type="entry name" value="DUF6824"/>
</dbReference>
<proteinExistence type="predicted"/>
<name>A0AAD2JGQ2_9STRA</name>
<feature type="region of interest" description="Disordered" evidence="1">
    <location>
        <begin position="657"/>
        <end position="694"/>
    </location>
</feature>
<feature type="region of interest" description="Disordered" evidence="1">
    <location>
        <begin position="103"/>
        <end position="137"/>
    </location>
</feature>
<comment type="caution">
    <text evidence="3">The sequence shown here is derived from an EMBL/GenBank/DDBJ whole genome shotgun (WGS) entry which is preliminary data.</text>
</comment>
<evidence type="ECO:0000259" key="2">
    <source>
        <dbReference type="Pfam" id="PF20710"/>
    </source>
</evidence>
<evidence type="ECO:0000256" key="1">
    <source>
        <dbReference type="SAM" id="MobiDB-lite"/>
    </source>
</evidence>
<dbReference type="EMBL" id="CAKOGP040001736">
    <property type="protein sequence ID" value="CAJ1947931.1"/>
    <property type="molecule type" value="Genomic_DNA"/>
</dbReference>
<feature type="domain" description="DUF6824" evidence="2">
    <location>
        <begin position="562"/>
        <end position="646"/>
    </location>
</feature>
<gene>
    <name evidence="3" type="ORF">CYCCA115_LOCUS11380</name>
</gene>
<evidence type="ECO:0000313" key="3">
    <source>
        <dbReference type="EMBL" id="CAJ1947931.1"/>
    </source>
</evidence>
<dbReference type="Pfam" id="PF20710">
    <property type="entry name" value="DUF6824"/>
    <property type="match status" value="1"/>
</dbReference>
<dbReference type="Proteomes" id="UP001295423">
    <property type="component" value="Unassembled WGS sequence"/>
</dbReference>
<accession>A0AAD2JGQ2</accession>
<keyword evidence="4" id="KW-1185">Reference proteome</keyword>
<organism evidence="3 4">
    <name type="scientific">Cylindrotheca closterium</name>
    <dbReference type="NCBI Taxonomy" id="2856"/>
    <lineage>
        <taxon>Eukaryota</taxon>
        <taxon>Sar</taxon>
        <taxon>Stramenopiles</taxon>
        <taxon>Ochrophyta</taxon>
        <taxon>Bacillariophyta</taxon>
        <taxon>Bacillariophyceae</taxon>
        <taxon>Bacillariophycidae</taxon>
        <taxon>Bacillariales</taxon>
        <taxon>Bacillariaceae</taxon>
        <taxon>Cylindrotheca</taxon>
    </lineage>
</organism>
<evidence type="ECO:0000313" key="4">
    <source>
        <dbReference type="Proteomes" id="UP001295423"/>
    </source>
</evidence>